<evidence type="ECO:0000313" key="2">
    <source>
        <dbReference type="Ensembl" id="ENSPMRP00000012688.1"/>
    </source>
</evidence>
<protein>
    <submittedName>
        <fullName evidence="2">Uncharacterized protein</fullName>
    </submittedName>
</protein>
<reference evidence="2" key="2">
    <citation type="submission" date="2025-08" db="UniProtKB">
        <authorList>
            <consortium name="Ensembl"/>
        </authorList>
    </citation>
    <scope>IDENTIFICATION</scope>
</reference>
<dbReference type="Ensembl" id="ENSPMRT00000013551.1">
    <property type="protein sequence ID" value="ENSPMRP00000012688.1"/>
    <property type="gene ID" value="ENSPMRG00000008482.1"/>
</dbReference>
<reference evidence="2 3" key="1">
    <citation type="journal article" date="2019" name="Proc. Natl. Acad. Sci. U.S.A.">
        <title>Regulatory changes in pterin and carotenoid genes underlie balanced color polymorphisms in the wall lizard.</title>
        <authorList>
            <person name="Andrade P."/>
            <person name="Pinho C."/>
            <person name="Perez I de Lanuza G."/>
            <person name="Afonso S."/>
            <person name="Brejcha J."/>
            <person name="Rubin C.J."/>
            <person name="Wallerman O."/>
            <person name="Pereira P."/>
            <person name="Sabatino S.J."/>
            <person name="Bellati A."/>
            <person name="Pellitteri-Rosa D."/>
            <person name="Bosakova Z."/>
            <person name="Bunikis I."/>
            <person name="Carretero M.A."/>
            <person name="Feiner N."/>
            <person name="Marsik P."/>
            <person name="Pauperio F."/>
            <person name="Salvi D."/>
            <person name="Soler L."/>
            <person name="While G.M."/>
            <person name="Uller T."/>
            <person name="Font E."/>
            <person name="Andersson L."/>
            <person name="Carneiro M."/>
        </authorList>
    </citation>
    <scope>NUCLEOTIDE SEQUENCE</scope>
</reference>
<reference evidence="2" key="3">
    <citation type="submission" date="2025-09" db="UniProtKB">
        <authorList>
            <consortium name="Ensembl"/>
        </authorList>
    </citation>
    <scope>IDENTIFICATION</scope>
</reference>
<sequence length="116" mass="12396">VRVFVIFPSSQCNTRHSLEPSFQPLPAALYQSNFVPLVTNFQGSYLPSPAIKPETDPMTPEQMAHFSNPAPDSIPSHGALPNQSSLGLSGSIFVCLNVCQVSKGSQPVVSILIICA</sequence>
<keyword evidence="3" id="KW-1185">Reference proteome</keyword>
<accession>A0A670IKW4</accession>
<dbReference type="AlphaFoldDB" id="A0A670IKW4"/>
<evidence type="ECO:0000256" key="1">
    <source>
        <dbReference type="SAM" id="MobiDB-lite"/>
    </source>
</evidence>
<name>A0A670IKW4_PODMU</name>
<evidence type="ECO:0000313" key="3">
    <source>
        <dbReference type="Proteomes" id="UP000472272"/>
    </source>
</evidence>
<organism evidence="2 3">
    <name type="scientific">Podarcis muralis</name>
    <name type="common">Wall lizard</name>
    <name type="synonym">Lacerta muralis</name>
    <dbReference type="NCBI Taxonomy" id="64176"/>
    <lineage>
        <taxon>Eukaryota</taxon>
        <taxon>Metazoa</taxon>
        <taxon>Chordata</taxon>
        <taxon>Craniata</taxon>
        <taxon>Vertebrata</taxon>
        <taxon>Euteleostomi</taxon>
        <taxon>Lepidosauria</taxon>
        <taxon>Squamata</taxon>
        <taxon>Bifurcata</taxon>
        <taxon>Unidentata</taxon>
        <taxon>Episquamata</taxon>
        <taxon>Laterata</taxon>
        <taxon>Lacertibaenia</taxon>
        <taxon>Lacertidae</taxon>
        <taxon>Podarcis</taxon>
    </lineage>
</organism>
<proteinExistence type="predicted"/>
<dbReference type="Proteomes" id="UP000472272">
    <property type="component" value="Chromosome 4"/>
</dbReference>
<feature type="region of interest" description="Disordered" evidence="1">
    <location>
        <begin position="51"/>
        <end position="81"/>
    </location>
</feature>